<protein>
    <submittedName>
        <fullName evidence="1">Uncharacterized protein</fullName>
    </submittedName>
</protein>
<dbReference type="Proteomes" id="UP000315201">
    <property type="component" value="Chromosome"/>
</dbReference>
<sequence length="473" mass="54583">MKNELTALLANKNDEITQYADVEDRKYTLASIKTTLENAYTAAESGKDGADNLEKANKLLNDLKTAVEKAKTDKSMVEKLAPEVKTMLLDRFNKMFELKQYHGVNTTLFDVYNEAAVSYYNQDQKLDLAKLTEIKEKITKGLETANAAKETANTVTPSVKKIGIVKGKQITEARSNNDYEYAIDGNTDLSIPVLGWTDGYGHIAKDSELIFSFKNPTRLKHIILHQFAERVWDNKDKSYIVKNLTLHGQRTNGGWEQIATYNANNQDFAELSKFKDYKFKVPQNMLNNEYKAITLKSNEQTNTWWAVKDVEIVSNEEKKIFIETPVVVSTVDQRQLLNTAPLTYKNPSTETYKKEYLFDNNESTFNTYQNSTYSEVERSWPIIFDFLKPMNIHSINLKQDALLKLPRLKMILVDEENHEVVKQLDNLETLASWKLESEHANKKFKRLKFEYYGEGNDQRTTKKPWQINDIEIL</sequence>
<dbReference type="AlphaFoldDB" id="A0A4Y6I7C7"/>
<accession>A0A4Y6I7C7</accession>
<proteinExistence type="predicted"/>
<gene>
    <name evidence="1" type="ORF">FIV53_02980</name>
</gene>
<evidence type="ECO:0000313" key="1">
    <source>
        <dbReference type="EMBL" id="QDF65230.1"/>
    </source>
</evidence>
<reference evidence="1 2" key="1">
    <citation type="submission" date="2019-06" db="EMBL/GenBank/DDBJ databases">
        <title>Mycoplasma nasistruthionis sp. nov. str Ms03.</title>
        <authorList>
            <person name="Botes A."/>
        </authorList>
    </citation>
    <scope>NUCLEOTIDE SEQUENCE [LARGE SCALE GENOMIC DNA]</scope>
    <source>
        <strain evidence="1 2">Ms03</strain>
    </source>
</reference>
<name>A0A4Y6I7C7_9MOLU</name>
<evidence type="ECO:0000313" key="2">
    <source>
        <dbReference type="Proteomes" id="UP000315201"/>
    </source>
</evidence>
<keyword evidence="2" id="KW-1185">Reference proteome</keyword>
<dbReference type="EMBL" id="CP041147">
    <property type="protein sequence ID" value="QDF65230.1"/>
    <property type="molecule type" value="Genomic_DNA"/>
</dbReference>
<organism evidence="1 2">
    <name type="scientific">Mycoplasma nasistruthionis</name>
    <dbReference type="NCBI Taxonomy" id="353852"/>
    <lineage>
        <taxon>Bacteria</taxon>
        <taxon>Bacillati</taxon>
        <taxon>Mycoplasmatota</taxon>
        <taxon>Mollicutes</taxon>
        <taxon>Mycoplasmataceae</taxon>
        <taxon>Mycoplasma</taxon>
    </lineage>
</organism>